<dbReference type="PANTHER" id="PTHR15885">
    <property type="entry name" value="COILED-COIL DOMAIN-CONTAINING PROTEIN 174"/>
    <property type="match status" value="1"/>
</dbReference>
<dbReference type="InterPro" id="IPR025066">
    <property type="entry name" value="CCDC174-like"/>
</dbReference>
<dbReference type="Proteomes" id="UP000504603">
    <property type="component" value="Unplaced"/>
</dbReference>
<dbReference type="GO" id="GO:0005634">
    <property type="term" value="C:nucleus"/>
    <property type="evidence" value="ECO:0007669"/>
    <property type="project" value="TreeGrafter"/>
</dbReference>
<gene>
    <name evidence="4" type="primary">LOC111015806</name>
</gene>
<dbReference type="GeneID" id="111015806"/>
<dbReference type="OrthoDB" id="333551at2759"/>
<protein>
    <submittedName>
        <fullName evidence="4">Uncharacterized protein At4g18257-like</fullName>
    </submittedName>
</protein>
<feature type="region of interest" description="Disordered" evidence="2">
    <location>
        <begin position="208"/>
        <end position="227"/>
    </location>
</feature>
<sequence>MGEEGKKKRVVVESLGWLTESSIMPKKHKAIAGVGASSIMELKAHLYMSQEESKRSKELAGPGVEFHRAKKKITPKDLLSSHNSGVEARALKDKLELKAINDGSVSYAALEKKAAIYDKLVKGELSDEEDKEKYCVDFFRKNLEQDESQLSQDRDATAPGEMDIPEDETESSFLFNPKTTGLGRTSGTMDNNEHKRFVREVHEEVNQAREKASEVKLRRQEQATARREKLRQAYLRKQIEKLKASSNSGQT</sequence>
<dbReference type="KEGG" id="mcha:111015806"/>
<keyword evidence="1" id="KW-0175">Coiled coil</keyword>
<dbReference type="PANTHER" id="PTHR15885:SF1">
    <property type="entry name" value="COILED-COIL DOMAIN-CONTAINING PROTEIN 174"/>
    <property type="match status" value="1"/>
</dbReference>
<dbReference type="AlphaFoldDB" id="A0A6J1D067"/>
<feature type="compositionally biased region" description="Polar residues" evidence="2">
    <location>
        <begin position="171"/>
        <end position="190"/>
    </location>
</feature>
<evidence type="ECO:0000256" key="2">
    <source>
        <dbReference type="SAM" id="MobiDB-lite"/>
    </source>
</evidence>
<evidence type="ECO:0000313" key="3">
    <source>
        <dbReference type="Proteomes" id="UP000504603"/>
    </source>
</evidence>
<feature type="region of interest" description="Disordered" evidence="2">
    <location>
        <begin position="146"/>
        <end position="192"/>
    </location>
</feature>
<keyword evidence="3" id="KW-1185">Reference proteome</keyword>
<proteinExistence type="predicted"/>
<evidence type="ECO:0000256" key="1">
    <source>
        <dbReference type="ARBA" id="ARBA00023054"/>
    </source>
</evidence>
<name>A0A6J1D067_MOMCH</name>
<evidence type="ECO:0000313" key="4">
    <source>
        <dbReference type="RefSeq" id="XP_022146657.1"/>
    </source>
</evidence>
<reference evidence="4" key="1">
    <citation type="submission" date="2025-08" db="UniProtKB">
        <authorList>
            <consortium name="RefSeq"/>
        </authorList>
    </citation>
    <scope>IDENTIFICATION</scope>
    <source>
        <strain evidence="4">OHB3-1</strain>
    </source>
</reference>
<accession>A0A6J1D067</accession>
<dbReference type="RefSeq" id="XP_022146657.1">
    <property type="nucleotide sequence ID" value="XM_022290965.1"/>
</dbReference>
<organism evidence="3 4">
    <name type="scientific">Momordica charantia</name>
    <name type="common">Bitter gourd</name>
    <name type="synonym">Balsam pear</name>
    <dbReference type="NCBI Taxonomy" id="3673"/>
    <lineage>
        <taxon>Eukaryota</taxon>
        <taxon>Viridiplantae</taxon>
        <taxon>Streptophyta</taxon>
        <taxon>Embryophyta</taxon>
        <taxon>Tracheophyta</taxon>
        <taxon>Spermatophyta</taxon>
        <taxon>Magnoliopsida</taxon>
        <taxon>eudicotyledons</taxon>
        <taxon>Gunneridae</taxon>
        <taxon>Pentapetalae</taxon>
        <taxon>rosids</taxon>
        <taxon>fabids</taxon>
        <taxon>Cucurbitales</taxon>
        <taxon>Cucurbitaceae</taxon>
        <taxon>Momordiceae</taxon>
        <taxon>Momordica</taxon>
    </lineage>
</organism>